<dbReference type="EMBL" id="JAJDKQ010000006">
    <property type="protein sequence ID" value="MCB8561371.1"/>
    <property type="molecule type" value="Genomic_DNA"/>
</dbReference>
<evidence type="ECO:0000313" key="2">
    <source>
        <dbReference type="Proteomes" id="UP001197827"/>
    </source>
</evidence>
<dbReference type="AlphaFoldDB" id="A0AAW4VCX0"/>
<comment type="caution">
    <text evidence="1">The sequence shown here is derived from an EMBL/GenBank/DDBJ whole genome shotgun (WGS) entry which is preliminary data.</text>
</comment>
<dbReference type="RefSeq" id="WP_117871237.1">
    <property type="nucleotide sequence ID" value="NZ_JAJDKQ010000006.1"/>
</dbReference>
<proteinExistence type="predicted"/>
<protein>
    <recommendedName>
        <fullName evidence="3">Rpn family recombination-promoting nuclease/putative transposase</fullName>
    </recommendedName>
</protein>
<dbReference type="Proteomes" id="UP001197827">
    <property type="component" value="Unassembled WGS sequence"/>
</dbReference>
<evidence type="ECO:0008006" key="3">
    <source>
        <dbReference type="Google" id="ProtNLM"/>
    </source>
</evidence>
<reference evidence="1" key="1">
    <citation type="submission" date="2021-10" db="EMBL/GenBank/DDBJ databases">
        <title>Collection of gut derived symbiotic bacterial strains cultured from healthy donors.</title>
        <authorList>
            <person name="Lin H."/>
            <person name="Littmann E."/>
            <person name="Kohout C."/>
            <person name="Pamer E.G."/>
        </authorList>
    </citation>
    <scope>NUCLEOTIDE SEQUENCE</scope>
    <source>
        <strain evidence="1">DFI.5.2</strain>
    </source>
</reference>
<name>A0AAW4VCX0_9FIRM</name>
<gene>
    <name evidence="1" type="ORF">LJD74_04995</name>
</gene>
<organism evidence="1 2">
    <name type="scientific">Faecalibacillus intestinalis</name>
    <dbReference type="NCBI Taxonomy" id="1982626"/>
    <lineage>
        <taxon>Bacteria</taxon>
        <taxon>Bacillati</taxon>
        <taxon>Bacillota</taxon>
        <taxon>Erysipelotrichia</taxon>
        <taxon>Erysipelotrichales</taxon>
        <taxon>Coprobacillaceae</taxon>
        <taxon>Faecalibacillus</taxon>
    </lineage>
</organism>
<sequence>MQQLNLITSSNKTIMYDQYCKMLIGHPYILARIISCFVEEAKHLSLDEIKKLIKGVRIGDKIVNPHFHLMDKEAFIKDEGLMCYDIYFYIDLPQVDQSTKRVYINIEIQNKASPRYHLVTRSIAYSSRMISSQWGREYDDKNYDGMKKVYSFWIMPQATKSKDGCINQLKIAENHLSGNYEEKIESYDKEEQLMIYLSKGHSPNDKYESYDEILMPIGALLNNTLNYQEKNEVIKEYGLDDEEFEERMRDMCNLGEVIELEALEKGTKKGTQKERIRSIKNIMTKLKMSFKEAIAFLEIPEDEVLELEDAFNNDLKNKN</sequence>
<accession>A0AAW4VCX0</accession>
<evidence type="ECO:0000313" key="1">
    <source>
        <dbReference type="EMBL" id="MCB8561371.1"/>
    </source>
</evidence>